<name>A0AAW0CNA5_9AGAR</name>
<dbReference type="InterPro" id="IPR036864">
    <property type="entry name" value="Zn2-C6_fun-type_DNA-bd_sf"/>
</dbReference>
<dbReference type="InterPro" id="IPR001138">
    <property type="entry name" value="Zn2Cys6_DnaBD"/>
</dbReference>
<dbReference type="Proteomes" id="UP001362999">
    <property type="component" value="Unassembled WGS sequence"/>
</dbReference>
<gene>
    <name evidence="2" type="ORF">R3P38DRAFT_492790</name>
</gene>
<dbReference type="GO" id="GO:0008270">
    <property type="term" value="F:zinc ion binding"/>
    <property type="evidence" value="ECO:0007669"/>
    <property type="project" value="InterPro"/>
</dbReference>
<evidence type="ECO:0000313" key="2">
    <source>
        <dbReference type="EMBL" id="KAK7039827.1"/>
    </source>
</evidence>
<evidence type="ECO:0000313" key="3">
    <source>
        <dbReference type="Proteomes" id="UP001362999"/>
    </source>
</evidence>
<feature type="region of interest" description="Disordered" evidence="1">
    <location>
        <begin position="93"/>
        <end position="194"/>
    </location>
</feature>
<comment type="caution">
    <text evidence="2">The sequence shown here is derived from an EMBL/GenBank/DDBJ whole genome shotgun (WGS) entry which is preliminary data.</text>
</comment>
<evidence type="ECO:0000256" key="1">
    <source>
        <dbReference type="SAM" id="MobiDB-lite"/>
    </source>
</evidence>
<dbReference type="EMBL" id="JAWWNJ010000016">
    <property type="protein sequence ID" value="KAK7039827.1"/>
    <property type="molecule type" value="Genomic_DNA"/>
</dbReference>
<feature type="compositionally biased region" description="Polar residues" evidence="1">
    <location>
        <begin position="161"/>
        <end position="181"/>
    </location>
</feature>
<dbReference type="AlphaFoldDB" id="A0AAW0CNA5"/>
<sequence length="239" mass="26222">MVRVVRLNSTTKRLQRIVQCLPVLRTIKRFSSPLTDTVKCRPHMRPQSSFFEGRGQILPVRKVKCITSGDPPQEPCERCTKKGLTCQYITIAEQDSPDSEGRPDHPSSRSQTLDFVSPQGPSSFAIPRNNNRPSGGSSILRPQTPSSQPVPHANHSFVPGPTQTPWPTSAVNPYTQHSSYGRGNPASPHFVSGSSNLYGSSPTYGRASTPNPGLWSRPREGKFPCTCLAEPCYCGGVRY</sequence>
<keyword evidence="3" id="KW-1185">Reference proteome</keyword>
<feature type="compositionally biased region" description="Polar residues" evidence="1">
    <location>
        <begin position="108"/>
        <end position="149"/>
    </location>
</feature>
<dbReference type="CDD" id="cd00067">
    <property type="entry name" value="GAL4"/>
    <property type="match status" value="1"/>
</dbReference>
<organism evidence="2 3">
    <name type="scientific">Favolaschia claudopus</name>
    <dbReference type="NCBI Taxonomy" id="2862362"/>
    <lineage>
        <taxon>Eukaryota</taxon>
        <taxon>Fungi</taxon>
        <taxon>Dikarya</taxon>
        <taxon>Basidiomycota</taxon>
        <taxon>Agaricomycotina</taxon>
        <taxon>Agaricomycetes</taxon>
        <taxon>Agaricomycetidae</taxon>
        <taxon>Agaricales</taxon>
        <taxon>Marasmiineae</taxon>
        <taxon>Mycenaceae</taxon>
        <taxon>Favolaschia</taxon>
    </lineage>
</organism>
<accession>A0AAW0CNA5</accession>
<evidence type="ECO:0008006" key="4">
    <source>
        <dbReference type="Google" id="ProtNLM"/>
    </source>
</evidence>
<dbReference type="GO" id="GO:0000981">
    <property type="term" value="F:DNA-binding transcription factor activity, RNA polymerase II-specific"/>
    <property type="evidence" value="ECO:0007669"/>
    <property type="project" value="InterPro"/>
</dbReference>
<protein>
    <recommendedName>
        <fullName evidence="4">Zn(2)-C6 fungal-type domain-containing protein</fullName>
    </recommendedName>
</protein>
<proteinExistence type="predicted"/>
<reference evidence="2 3" key="1">
    <citation type="journal article" date="2024" name="J Genomics">
        <title>Draft genome sequencing and assembly of Favolaschia claudopus CIRM-BRFM 2984 isolated from oak limbs.</title>
        <authorList>
            <person name="Navarro D."/>
            <person name="Drula E."/>
            <person name="Chaduli D."/>
            <person name="Cazenave R."/>
            <person name="Ahrendt S."/>
            <person name="Wang J."/>
            <person name="Lipzen A."/>
            <person name="Daum C."/>
            <person name="Barry K."/>
            <person name="Grigoriev I.V."/>
            <person name="Favel A."/>
            <person name="Rosso M.N."/>
            <person name="Martin F."/>
        </authorList>
    </citation>
    <scope>NUCLEOTIDE SEQUENCE [LARGE SCALE GENOMIC DNA]</scope>
    <source>
        <strain evidence="2 3">CIRM-BRFM 2984</strain>
    </source>
</reference>
<dbReference type="Gene3D" id="4.10.240.10">
    <property type="entry name" value="Zn(2)-C6 fungal-type DNA-binding domain"/>
    <property type="match status" value="1"/>
</dbReference>